<feature type="region of interest" description="Disordered" evidence="1">
    <location>
        <begin position="27"/>
        <end position="117"/>
    </location>
</feature>
<sequence>MKLMKGDDPSLIEILVDSRVREQELTRQALERSGAPLPRAGRELVPYFTPGSEEWGLQDVNTDVAQESIHSQRGYDSSGSSVSSQPLKHKGQRNSGSTEGSEKRKGRSKSGKKKCSVASTGLAPVHTVLEAAVPNGVTYAGTSFGLAAPTADCLPMPSSLILKEAHSSGSPSKLAGRHLLECLMRQQATVQLKGTPQTAVACHQ</sequence>
<feature type="compositionally biased region" description="Basic residues" evidence="1">
    <location>
        <begin position="104"/>
        <end position="115"/>
    </location>
</feature>
<protein>
    <submittedName>
        <fullName evidence="2">Uncharacterized protein</fullName>
    </submittedName>
</protein>
<feature type="compositionally biased region" description="Polar residues" evidence="1">
    <location>
        <begin position="59"/>
        <end position="75"/>
    </location>
</feature>
<dbReference type="EMBL" id="GBEZ01018837">
    <property type="protein sequence ID" value="JAC67642.1"/>
    <property type="molecule type" value="Transcribed_RNA"/>
</dbReference>
<reference evidence="2" key="1">
    <citation type="submission" date="2014-05" db="EMBL/GenBank/DDBJ databases">
        <title>The transcriptome of the halophilic microalga Tetraselmis sp. GSL018 isolated from the Great Salt Lake, Utah.</title>
        <authorList>
            <person name="Jinkerson R.E."/>
            <person name="D'Adamo S."/>
            <person name="Posewitz M.C."/>
        </authorList>
    </citation>
    <scope>NUCLEOTIDE SEQUENCE</scope>
    <source>
        <strain evidence="2">GSL018</strain>
    </source>
</reference>
<evidence type="ECO:0000313" key="2">
    <source>
        <dbReference type="EMBL" id="JAC67642.1"/>
    </source>
</evidence>
<organism evidence="2">
    <name type="scientific">Tetraselmis sp. GSL018</name>
    <dbReference type="NCBI Taxonomy" id="582737"/>
    <lineage>
        <taxon>Eukaryota</taxon>
        <taxon>Viridiplantae</taxon>
        <taxon>Chlorophyta</taxon>
        <taxon>core chlorophytes</taxon>
        <taxon>Chlorodendrophyceae</taxon>
        <taxon>Chlorodendrales</taxon>
        <taxon>Chlorodendraceae</taxon>
        <taxon>Tetraselmis</taxon>
    </lineage>
</organism>
<name>A0A061R434_9CHLO</name>
<gene>
    <name evidence="2" type="ORF">TSPGSL018_10616</name>
</gene>
<dbReference type="AlphaFoldDB" id="A0A061R434"/>
<evidence type="ECO:0000256" key="1">
    <source>
        <dbReference type="SAM" id="MobiDB-lite"/>
    </source>
</evidence>
<proteinExistence type="predicted"/>
<accession>A0A061R434</accession>